<dbReference type="InterPro" id="IPR032466">
    <property type="entry name" value="Metal_Hydrolase"/>
</dbReference>
<keyword evidence="3" id="KW-1185">Reference proteome</keyword>
<evidence type="ECO:0000313" key="3">
    <source>
        <dbReference type="Proteomes" id="UP000053558"/>
    </source>
</evidence>
<dbReference type="GO" id="GO:0006145">
    <property type="term" value="P:purine nucleobase catabolic process"/>
    <property type="evidence" value="ECO:0007669"/>
    <property type="project" value="TreeGrafter"/>
</dbReference>
<dbReference type="Gene3D" id="3.20.20.140">
    <property type="entry name" value="Metal-dependent hydrolases"/>
    <property type="match status" value="2"/>
</dbReference>
<proteinExistence type="predicted"/>
<dbReference type="GeneID" id="19205060"/>
<dbReference type="PANTHER" id="PTHR43668">
    <property type="entry name" value="ALLANTOINASE"/>
    <property type="match status" value="1"/>
</dbReference>
<accession>A0A5M3MVD2</accession>
<dbReference type="InterPro" id="IPR050138">
    <property type="entry name" value="DHOase/Allantoinase_Hydrolase"/>
</dbReference>
<dbReference type="OrthoDB" id="10258955at2759"/>
<gene>
    <name evidence="2" type="ORF">CONPUDRAFT_164126</name>
</gene>
<evidence type="ECO:0000259" key="1">
    <source>
        <dbReference type="Pfam" id="PF01979"/>
    </source>
</evidence>
<comment type="caution">
    <text evidence="2">The sequence shown here is derived from an EMBL/GenBank/DDBJ whole genome shotgun (WGS) entry which is preliminary data.</text>
</comment>
<dbReference type="SUPFAM" id="SSF51338">
    <property type="entry name" value="Composite domain of metallo-dependent hydrolases"/>
    <property type="match status" value="1"/>
</dbReference>
<dbReference type="GO" id="GO:0005737">
    <property type="term" value="C:cytoplasm"/>
    <property type="evidence" value="ECO:0007669"/>
    <property type="project" value="TreeGrafter"/>
</dbReference>
<dbReference type="EMBL" id="JH711576">
    <property type="protein sequence ID" value="EIW83128.1"/>
    <property type="molecule type" value="Genomic_DNA"/>
</dbReference>
<dbReference type="AlphaFoldDB" id="A0A5M3MVD2"/>
<dbReference type="SUPFAM" id="SSF51556">
    <property type="entry name" value="Metallo-dependent hydrolases"/>
    <property type="match status" value="1"/>
</dbReference>
<dbReference type="Pfam" id="PF01979">
    <property type="entry name" value="Amidohydro_1"/>
    <property type="match status" value="1"/>
</dbReference>
<dbReference type="OMA" id="RSFPYTW"/>
<sequence length="972" mass="103892">MTTATGAAGGMKAAMDASKAFAAHPERARPKPYRRALFLALLLFAILHLAVQLPHLSQDWHESNVPLRAAETLARCRALNSKPGPPPTFSSRVQSDRFQEGTKPILIRNATIWTGRLNGSDVVLGDVYLDNGIVKSAGQLDLAFLENVYSQDIEVLDAQGAWVTPGIVDVHSHIAVESSPGLNGASDGNSVKGLALPWLRSVDGMNTHDASYEHSIAGGITTSLILPGSADAIGGQAFVIKLRPTKERSTSSLLLEPPFDLNNTSVDYSVPPRWRHMKHACGENPSRVYSGTRMDTVWGYREVYDTARKIKGRQDNYCSKAIAGEWDKLGEFPEDLQWEAAVDVLRGKVKVQTHCYEAVDFDAFVRVSNEFQFPVAAFHHAHEAYLVPDVLKRAYEHPPALAMFASFSRYKREAYRHSEYAPRILNDNGLKVVMKSDHPAIQSRYLVHEAQQAHYYGLPANVALASVTSTAAEVLGLDHRIGFVKEGHDPDLVIWDSHPLALGATPVQVIIDGIPQIKSPHFSVKPESQVPPTPPSFDQEAEQTLDHVGLPPLFPSKAVSSTVVFRNVSSMWVRGVGGITPAFQTSANSGALGDVVVYKGRVVCSGTTFGDACASFATQEGVTFIDLKGGSVAPALVSTATALGLGEIGMEESTGDGEVLDPFEKDVPLIAGGDGSITRAVDGLQFGTRNALLAYRAGVTSAITAPSSHGFLGGLSAHLSLGSKHRLDNGAVIQDIAAVHVTVGHTEGASPSISTQIAALRNLLTGKHVGERGEYFEAVAEGSIPLVVNAKSADVIASLLALKKEVENQSQTGAKVHMTIVGGAEAHLLARELAEADVGVIVTPPRSFPYTWESRRVLLGPPVTADTTLSILAQHNVTVGLGPQGISEEALISSWAARNLRWDAAWAALDSHGMIDFADALTMASVNVETLLGVRQNPADTDLVATSGGDLLSFEGKVVAVISPRRGLVDIL</sequence>
<feature type="domain" description="Amidohydrolase-related" evidence="1">
    <location>
        <begin position="417"/>
        <end position="510"/>
    </location>
</feature>
<dbReference type="InterPro" id="IPR006680">
    <property type="entry name" value="Amidohydro-rel"/>
</dbReference>
<dbReference type="PANTHER" id="PTHR43668:SF5">
    <property type="entry name" value="AMIDOHYDROLASE 3 DOMAIN-CONTAINING PROTEIN"/>
    <property type="match status" value="1"/>
</dbReference>
<reference evidence="3" key="1">
    <citation type="journal article" date="2012" name="Science">
        <title>The Paleozoic origin of enzymatic lignin decomposition reconstructed from 31 fungal genomes.</title>
        <authorList>
            <person name="Floudas D."/>
            <person name="Binder M."/>
            <person name="Riley R."/>
            <person name="Barry K."/>
            <person name="Blanchette R.A."/>
            <person name="Henrissat B."/>
            <person name="Martinez A.T."/>
            <person name="Otillar R."/>
            <person name="Spatafora J.W."/>
            <person name="Yadav J.S."/>
            <person name="Aerts A."/>
            <person name="Benoit I."/>
            <person name="Boyd A."/>
            <person name="Carlson A."/>
            <person name="Copeland A."/>
            <person name="Coutinho P.M."/>
            <person name="de Vries R.P."/>
            <person name="Ferreira P."/>
            <person name="Findley K."/>
            <person name="Foster B."/>
            <person name="Gaskell J."/>
            <person name="Glotzer D."/>
            <person name="Gorecki P."/>
            <person name="Heitman J."/>
            <person name="Hesse C."/>
            <person name="Hori C."/>
            <person name="Igarashi K."/>
            <person name="Jurgens J.A."/>
            <person name="Kallen N."/>
            <person name="Kersten P."/>
            <person name="Kohler A."/>
            <person name="Kuees U."/>
            <person name="Kumar T.K.A."/>
            <person name="Kuo A."/>
            <person name="LaButti K."/>
            <person name="Larrondo L.F."/>
            <person name="Lindquist E."/>
            <person name="Ling A."/>
            <person name="Lombard V."/>
            <person name="Lucas S."/>
            <person name="Lundell T."/>
            <person name="Martin R."/>
            <person name="McLaughlin D.J."/>
            <person name="Morgenstern I."/>
            <person name="Morin E."/>
            <person name="Murat C."/>
            <person name="Nagy L.G."/>
            <person name="Nolan M."/>
            <person name="Ohm R.A."/>
            <person name="Patyshakuliyeva A."/>
            <person name="Rokas A."/>
            <person name="Ruiz-Duenas F.J."/>
            <person name="Sabat G."/>
            <person name="Salamov A."/>
            <person name="Samejima M."/>
            <person name="Schmutz J."/>
            <person name="Slot J.C."/>
            <person name="St John F."/>
            <person name="Stenlid J."/>
            <person name="Sun H."/>
            <person name="Sun S."/>
            <person name="Syed K."/>
            <person name="Tsang A."/>
            <person name="Wiebenga A."/>
            <person name="Young D."/>
            <person name="Pisabarro A."/>
            <person name="Eastwood D.C."/>
            <person name="Martin F."/>
            <person name="Cullen D."/>
            <person name="Grigoriev I.V."/>
            <person name="Hibbett D.S."/>
        </authorList>
    </citation>
    <scope>NUCLEOTIDE SEQUENCE [LARGE SCALE GENOMIC DNA]</scope>
    <source>
        <strain evidence="3">RWD-64-598 SS2</strain>
    </source>
</reference>
<dbReference type="Proteomes" id="UP000053558">
    <property type="component" value="Unassembled WGS sequence"/>
</dbReference>
<evidence type="ECO:0000313" key="2">
    <source>
        <dbReference type="EMBL" id="EIW83128.1"/>
    </source>
</evidence>
<organism evidence="2 3">
    <name type="scientific">Coniophora puteana (strain RWD-64-598)</name>
    <name type="common">Brown rot fungus</name>
    <dbReference type="NCBI Taxonomy" id="741705"/>
    <lineage>
        <taxon>Eukaryota</taxon>
        <taxon>Fungi</taxon>
        <taxon>Dikarya</taxon>
        <taxon>Basidiomycota</taxon>
        <taxon>Agaricomycotina</taxon>
        <taxon>Agaricomycetes</taxon>
        <taxon>Agaricomycetidae</taxon>
        <taxon>Boletales</taxon>
        <taxon>Coniophorineae</taxon>
        <taxon>Coniophoraceae</taxon>
        <taxon>Coniophora</taxon>
    </lineage>
</organism>
<protein>
    <recommendedName>
        <fullName evidence="1">Amidohydrolase-related domain-containing protein</fullName>
    </recommendedName>
</protein>
<name>A0A5M3MVD2_CONPW</name>
<dbReference type="RefSeq" id="XP_007766973.1">
    <property type="nucleotide sequence ID" value="XM_007768783.1"/>
</dbReference>
<dbReference type="KEGG" id="cput:CONPUDRAFT_164126"/>
<dbReference type="InterPro" id="IPR011059">
    <property type="entry name" value="Metal-dep_hydrolase_composite"/>
</dbReference>
<dbReference type="GO" id="GO:0004038">
    <property type="term" value="F:allantoinase activity"/>
    <property type="evidence" value="ECO:0007669"/>
    <property type="project" value="TreeGrafter"/>
</dbReference>